<comment type="similarity">
    <text evidence="1">Belongs to the Tlp family.</text>
</comment>
<dbReference type="EMBL" id="JBJIAA010000013">
    <property type="protein sequence ID" value="MFL0251914.1"/>
    <property type="molecule type" value="Genomic_DNA"/>
</dbReference>
<evidence type="ECO:0000256" key="2">
    <source>
        <dbReference type="SAM" id="Coils"/>
    </source>
</evidence>
<keyword evidence="5" id="KW-1185">Reference proteome</keyword>
<evidence type="ECO:0000259" key="3">
    <source>
        <dbReference type="PROSITE" id="PS50192"/>
    </source>
</evidence>
<reference evidence="4 5" key="1">
    <citation type="submission" date="2024-11" db="EMBL/GenBank/DDBJ databases">
        <authorList>
            <person name="Heng Y.C."/>
            <person name="Lim A.C.H."/>
            <person name="Lee J.K.Y."/>
            <person name="Kittelmann S."/>
        </authorList>
    </citation>
    <scope>NUCLEOTIDE SEQUENCE [LARGE SCALE GENOMIC DNA]</scope>
    <source>
        <strain evidence="4 5">WILCCON 0114</strain>
    </source>
</reference>
<feature type="domain" description="T-SNARE coiled-coil homology" evidence="3">
    <location>
        <begin position="1"/>
        <end position="36"/>
    </location>
</feature>
<gene>
    <name evidence="1 4" type="primary">tlp</name>
    <name evidence="4" type="ORF">ACJDT4_15960</name>
</gene>
<keyword evidence="2" id="KW-0175">Coiled coil</keyword>
<dbReference type="InterPro" id="IPR017524">
    <property type="entry name" value="SASP_thioredoxin-like"/>
</dbReference>
<protein>
    <recommendedName>
        <fullName evidence="1">Protein Tlp homolog</fullName>
    </recommendedName>
</protein>
<comment type="caution">
    <text evidence="4">The sequence shown here is derived from an EMBL/GenBank/DDBJ whole genome shotgun (WGS) entry which is preliminary data.</text>
</comment>
<dbReference type="HAMAP" id="MF_01506">
    <property type="entry name" value="Tlp"/>
    <property type="match status" value="1"/>
</dbReference>
<evidence type="ECO:0000256" key="1">
    <source>
        <dbReference type="HAMAP-Rule" id="MF_01506"/>
    </source>
</evidence>
<accession>A0ABW8TH99</accession>
<feature type="coiled-coil region" evidence="2">
    <location>
        <begin position="12"/>
        <end position="39"/>
    </location>
</feature>
<proteinExistence type="inferred from homology"/>
<evidence type="ECO:0000313" key="4">
    <source>
        <dbReference type="EMBL" id="MFL0251914.1"/>
    </source>
</evidence>
<name>A0ABW8TH99_9CLOT</name>
<dbReference type="RefSeq" id="WP_406788564.1">
    <property type="nucleotide sequence ID" value="NZ_JBJIAA010000013.1"/>
</dbReference>
<sequence>MKVNPDDRRDNVDRIQENIDNTIENIHKANEMIEKVDGEKNRDDLKAKNRRREEALGQFRAEIKDEASDKKRGYE</sequence>
<dbReference type="InterPro" id="IPR000727">
    <property type="entry name" value="T_SNARE_dom"/>
</dbReference>
<dbReference type="Pfam" id="PF19824">
    <property type="entry name" value="Tlp"/>
    <property type="match status" value="1"/>
</dbReference>
<evidence type="ECO:0000313" key="5">
    <source>
        <dbReference type="Proteomes" id="UP001623592"/>
    </source>
</evidence>
<organism evidence="4 5">
    <name type="scientific">Clostridium neuense</name>
    <dbReference type="NCBI Taxonomy" id="1728934"/>
    <lineage>
        <taxon>Bacteria</taxon>
        <taxon>Bacillati</taxon>
        <taxon>Bacillota</taxon>
        <taxon>Clostridia</taxon>
        <taxon>Eubacteriales</taxon>
        <taxon>Clostridiaceae</taxon>
        <taxon>Clostridium</taxon>
    </lineage>
</organism>
<dbReference type="NCBIfam" id="TIGR03090">
    <property type="entry name" value="SASP_tlp"/>
    <property type="match status" value="1"/>
</dbReference>
<dbReference type="Proteomes" id="UP001623592">
    <property type="component" value="Unassembled WGS sequence"/>
</dbReference>
<dbReference type="PROSITE" id="PS50192">
    <property type="entry name" value="T_SNARE"/>
    <property type="match status" value="1"/>
</dbReference>